<dbReference type="PANTHER" id="PTHR16212">
    <property type="entry name" value="FOCADHESIN FAMILY MEMBER"/>
    <property type="match status" value="1"/>
</dbReference>
<dbReference type="InterPro" id="IPR016024">
    <property type="entry name" value="ARM-type_fold"/>
</dbReference>
<feature type="domain" description="DUF3730" evidence="1">
    <location>
        <begin position="319"/>
        <end position="534"/>
    </location>
</feature>
<proteinExistence type="predicted"/>
<dbReference type="SUPFAM" id="SSF48371">
    <property type="entry name" value="ARM repeat"/>
    <property type="match status" value="1"/>
</dbReference>
<feature type="non-terminal residue" evidence="2">
    <location>
        <position position="1"/>
    </location>
</feature>
<organism evidence="2 3">
    <name type="scientific">Aquilegia coerulea</name>
    <name type="common">Rocky mountain columbine</name>
    <dbReference type="NCBI Taxonomy" id="218851"/>
    <lineage>
        <taxon>Eukaryota</taxon>
        <taxon>Viridiplantae</taxon>
        <taxon>Streptophyta</taxon>
        <taxon>Embryophyta</taxon>
        <taxon>Tracheophyta</taxon>
        <taxon>Spermatophyta</taxon>
        <taxon>Magnoliopsida</taxon>
        <taxon>Ranunculales</taxon>
        <taxon>Ranunculaceae</taxon>
        <taxon>Thalictroideae</taxon>
        <taxon>Aquilegia</taxon>
    </lineage>
</organism>
<accession>A0A2G5CDH7</accession>
<dbReference type="PANTHER" id="PTHR16212:SF4">
    <property type="entry name" value="FOCADHESIN"/>
    <property type="match status" value="1"/>
</dbReference>
<sequence>DFKDVFYIAECLVDAYTVVLTQTVGTGLMKNEVQLCGVELVETLLSFYSDLDKHFNGKESIVELSKRLLHVQKQLGLHYFPELSSVLTSLFIILSQAEFEHEQLSIMKLSFFLLKWESENEHVVGRTAFGLTQELLFLLPVINFLSSPSGSIKAAATDLLTVLEKVLIEFLFARNGLPVIQDELPSISNFKSIICRLLQHLWFQEHSSFSSSYFLSLASNSKTESTEENSDLKSWISHLRNYCLLNVERQKSSLVSQRQKNISIELSLLLGSVVAGMVMHQSLGSYAVDAFAAIGIMDPKLGLPQLLSVLFYCKFFCNYNSSTHEMLLKLLELLPSVASHSAMIPLIVQTILPMLNKDSKPAMRATATRLLCKTWEVTDRIFGTLQGILHPKAFSDFISEKDVCISFAASIRDVCRKNPDRGVDLILSVSECIGSTDPAVKSLGFQSLGYLCEADVVDFYTAWTVIGKHVMDYSIDPTVAHGVCAFIRWGAMDAEAYSEASKTVLEILWNIGTSKKSGNGSKWLKARCSAFESLTQYEVEHIQRCIPDFKTANMQFLVSEDNPDVLRAMEGFEVKITTFEHNTRRRLLKERRIIVNKVEKLLDAFPQVVFHSGNSSSNPRDLPGAALICFSFTPKEVHNQGTPKELQKLHAAYETALVDIADSLQLSRNVLIAMLSLQSWKPFMQRWVKAVDMSLNAKVKSSASDKTSKAAADILKIVKKIAEESIPRSAENIALAVGALCMVLPPSAHSVTTTASKFLLEWLFQFEHEHRQWSAAITLGLVSTCLHTTDHKQKFDIITGLLKVACTSKSTLVKGACGVGLGFACQNHLDTSVEAVDNSASHETSSLKEVNLAVRIVRSLSMIICQLSPSSCGSLQRLCKYFPLNTDNLVTDQASEVSCDSVSIMEEDVWGIAGLILGLGKSVSAIYRAGGPDAVIMLKTLLTSWIPYLNYVDQNSSVCNVKPEMMLSVGSCLALPVVMEFCLTVELVTEDELIHMVNGFRELISELLSVKKSGSLHQSLLMVSCIGAGDLLSCILDQGVHSIKTEDVEVLLELFRKSYTNQYPPTIHFGGMLGVVNALGAGAGFLTHSNPKSSSLKTVQGQKDSSYIRGPILSAPVCEELSASLMQDMFLGAQDSKDRRLQKYAAWAVSFLRHRWWSKEPHIVDKSFNEQIDTKPISQTFSEDSVVWKLSLWLEELNYIQGSIIHVNTVATVLRCLSQAPRLPSLDWGAIIRRCMRYEDQVLNKIPLDHLFRKGALREECVMFALAHSNSVNQLLHFLDELSDISRFRTLELNLQTSLLYHLARFIKIFSASRLEKLFDDMTDYFSSSSSSYQVHNPDIKSLLRVSFWKGLYSCLEEASTESLEYVTNIKKCMYLLFTTLPALHIDSRSRTGHANSAKEWSEAIECIGKAPRNWLKDLLEIPEKGIVQGGSQFHEVMKKIQARVRLVMIGSIPLTELGKLRTNILHIKSDDIWEVLVDVVSVLQQAEGSVKRQWLMDAVEICFITNYPSTALKFIGLLAGSCCRYMPLLVLDQVTVLSDLPVTLPSLFSDNNWMVIAEPIVMNLWKSTERIFNWAKLLESASYSASNQYSIDESESNDAVFLTRVMQQTCMNLKDYLPFEKQLKLASMLVL</sequence>
<dbReference type="InterPro" id="IPR045163">
    <property type="entry name" value="Focadhesin/RST1"/>
</dbReference>
<evidence type="ECO:0000313" key="3">
    <source>
        <dbReference type="Proteomes" id="UP000230069"/>
    </source>
</evidence>
<reference evidence="2 3" key="1">
    <citation type="submission" date="2017-09" db="EMBL/GenBank/DDBJ databases">
        <title>WGS assembly of Aquilegia coerulea Goldsmith.</title>
        <authorList>
            <person name="Hodges S."/>
            <person name="Kramer E."/>
            <person name="Nordborg M."/>
            <person name="Tomkins J."/>
            <person name="Borevitz J."/>
            <person name="Derieg N."/>
            <person name="Yan J."/>
            <person name="Mihaltcheva S."/>
            <person name="Hayes R.D."/>
            <person name="Rokhsar D."/>
        </authorList>
    </citation>
    <scope>NUCLEOTIDE SEQUENCE [LARGE SCALE GENOMIC DNA]</scope>
    <source>
        <strain evidence="3">cv. Goldsmith</strain>
    </source>
</reference>
<keyword evidence="3" id="KW-1185">Reference proteome</keyword>
<feature type="domain" description="DUF3730" evidence="1">
    <location>
        <begin position="12"/>
        <end position="134"/>
    </location>
</feature>
<gene>
    <name evidence="2" type="ORF">AQUCO_06100078v1</name>
</gene>
<name>A0A2G5CDH7_AQUCA</name>
<dbReference type="Pfam" id="PF12530">
    <property type="entry name" value="DUF3730"/>
    <property type="match status" value="2"/>
</dbReference>
<evidence type="ECO:0000259" key="1">
    <source>
        <dbReference type="Pfam" id="PF12530"/>
    </source>
</evidence>
<protein>
    <recommendedName>
        <fullName evidence="1">DUF3730 domain-containing protein</fullName>
    </recommendedName>
</protein>
<dbReference type="GO" id="GO:0060147">
    <property type="term" value="P:regulation of post-transcriptional gene silencing"/>
    <property type="evidence" value="ECO:0007669"/>
    <property type="project" value="InterPro"/>
</dbReference>
<dbReference type="InterPro" id="IPR022542">
    <property type="entry name" value="FOCAD/RST1_DUF3730"/>
</dbReference>
<dbReference type="EMBL" id="KZ305078">
    <property type="protein sequence ID" value="PIA29309.1"/>
    <property type="molecule type" value="Genomic_DNA"/>
</dbReference>
<dbReference type="OrthoDB" id="6125419at2759"/>
<evidence type="ECO:0000313" key="2">
    <source>
        <dbReference type="EMBL" id="PIA29309.1"/>
    </source>
</evidence>
<dbReference type="Proteomes" id="UP000230069">
    <property type="component" value="Unassembled WGS sequence"/>
</dbReference>